<sequence length="224" mass="25583">MKHLPIVLPPHKLESILDGRATQLRVPLDPQPAKHLTDFYPPSQYRKGFEFYVYHPPFEQSTSKEAVRKYPEVHCPYGKRGDLLYVQEEWSTIGATSQDLILKATTMPGIFSDQHKNKPWQPPNTMPKKVARLWLKVTDVGIERAQSIDKPGALCEGPTPLPACNIAGFAPAYVNHYADGNFFCLGSTVAFKQWFMAVYGREFYDRNPWVWVVTFTRTDSPLKL</sequence>
<accession>A0A6M0IKN4</accession>
<proteinExistence type="predicted"/>
<evidence type="ECO:0000313" key="1">
    <source>
        <dbReference type="EMBL" id="NEU67931.1"/>
    </source>
</evidence>
<dbReference type="AlphaFoldDB" id="A0A6M0IKN4"/>
<reference evidence="1 2" key="1">
    <citation type="submission" date="2020-02" db="EMBL/GenBank/DDBJ databases">
        <title>Draft genome sequence of two Spirosoma agri KCTC 52727 and Spirosoma terrae KCTC 52035.</title>
        <authorList>
            <person name="Rojas J."/>
            <person name="Ambika Manirajan B."/>
            <person name="Ratering S."/>
            <person name="Suarez C."/>
            <person name="Schnell S."/>
        </authorList>
    </citation>
    <scope>NUCLEOTIDE SEQUENCE [LARGE SCALE GENOMIC DNA]</scope>
    <source>
        <strain evidence="1 2">KCTC 52727</strain>
    </source>
</reference>
<protein>
    <submittedName>
        <fullName evidence="1">Uncharacterized protein</fullName>
    </submittedName>
</protein>
<dbReference type="Proteomes" id="UP000477386">
    <property type="component" value="Unassembled WGS sequence"/>
</dbReference>
<name>A0A6M0IKN4_9BACT</name>
<evidence type="ECO:0000313" key="2">
    <source>
        <dbReference type="Proteomes" id="UP000477386"/>
    </source>
</evidence>
<comment type="caution">
    <text evidence="1">The sequence shown here is derived from an EMBL/GenBank/DDBJ whole genome shotgun (WGS) entry which is preliminary data.</text>
</comment>
<dbReference type="EMBL" id="JAAGNZ010000001">
    <property type="protein sequence ID" value="NEU67931.1"/>
    <property type="molecule type" value="Genomic_DNA"/>
</dbReference>
<gene>
    <name evidence="1" type="ORF">GK091_13655</name>
</gene>
<organism evidence="1 2">
    <name type="scientific">Spirosoma agri</name>
    <dbReference type="NCBI Taxonomy" id="1987381"/>
    <lineage>
        <taxon>Bacteria</taxon>
        <taxon>Pseudomonadati</taxon>
        <taxon>Bacteroidota</taxon>
        <taxon>Cytophagia</taxon>
        <taxon>Cytophagales</taxon>
        <taxon>Cytophagaceae</taxon>
        <taxon>Spirosoma</taxon>
    </lineage>
</organism>
<dbReference type="RefSeq" id="WP_164038885.1">
    <property type="nucleotide sequence ID" value="NZ_JAAGNZ010000001.1"/>
</dbReference>
<keyword evidence="2" id="KW-1185">Reference proteome</keyword>